<feature type="transmembrane region" description="Helical" evidence="1">
    <location>
        <begin position="64"/>
        <end position="84"/>
    </location>
</feature>
<gene>
    <name evidence="2" type="ORF">J2S03_001820</name>
</gene>
<feature type="transmembrane region" description="Helical" evidence="1">
    <location>
        <begin position="131"/>
        <end position="153"/>
    </location>
</feature>
<feature type="transmembrane region" description="Helical" evidence="1">
    <location>
        <begin position="453"/>
        <end position="472"/>
    </location>
</feature>
<evidence type="ECO:0000256" key="1">
    <source>
        <dbReference type="SAM" id="Phobius"/>
    </source>
</evidence>
<dbReference type="Proteomes" id="UP001232973">
    <property type="component" value="Unassembled WGS sequence"/>
</dbReference>
<feature type="transmembrane region" description="Helical" evidence="1">
    <location>
        <begin position="90"/>
        <end position="110"/>
    </location>
</feature>
<feature type="transmembrane region" description="Helical" evidence="1">
    <location>
        <begin position="173"/>
        <end position="199"/>
    </location>
</feature>
<dbReference type="EMBL" id="JAUSTP010000012">
    <property type="protein sequence ID" value="MDQ0189957.1"/>
    <property type="molecule type" value="Genomic_DNA"/>
</dbReference>
<keyword evidence="1" id="KW-0472">Membrane</keyword>
<feature type="transmembrane region" description="Helical" evidence="1">
    <location>
        <begin position="288"/>
        <end position="307"/>
    </location>
</feature>
<reference evidence="2 3" key="1">
    <citation type="submission" date="2023-07" db="EMBL/GenBank/DDBJ databases">
        <title>Genomic Encyclopedia of Type Strains, Phase IV (KMG-IV): sequencing the most valuable type-strain genomes for metagenomic binning, comparative biology and taxonomic classification.</title>
        <authorList>
            <person name="Goeker M."/>
        </authorList>
    </citation>
    <scope>NUCLEOTIDE SEQUENCE [LARGE SCALE GENOMIC DNA]</scope>
    <source>
        <strain evidence="2 3">DSM 4006</strain>
    </source>
</reference>
<feature type="transmembrane region" description="Helical" evidence="1">
    <location>
        <begin position="206"/>
        <end position="228"/>
    </location>
</feature>
<comment type="caution">
    <text evidence="2">The sequence shown here is derived from an EMBL/GenBank/DDBJ whole genome shotgun (WGS) entry which is preliminary data.</text>
</comment>
<evidence type="ECO:0000313" key="3">
    <source>
        <dbReference type="Proteomes" id="UP001232973"/>
    </source>
</evidence>
<dbReference type="RefSeq" id="WP_274456932.1">
    <property type="nucleotide sequence ID" value="NZ_CP067097.1"/>
</dbReference>
<evidence type="ECO:0008006" key="4">
    <source>
        <dbReference type="Google" id="ProtNLM"/>
    </source>
</evidence>
<sequence length="477" mass="51414">MGVIRKLQAVGAARGYIFLCSVLLYLLSVIFPFPGAQVLLAVSSVCCLLAAFAYCSLVSKALSVAFVVCGLYFAHTSSTSWFHILTSFGSMSSLLCLFAVVPLIAIPVRVGHYEVSVSQVLQKRHLSDRKLYFTISAFAYLLGSLMNIATIPMMYHAVRGVVERSNLRDGKRFLVQSIVTGYAMPLAWSPVTAVVAAVVNVTRVAWLAVLPLTLIISFAGLALSVLLFKGSRGPAFQPESADVYIAAAAESSEETNAPTRGHSIWQIPIAIVAFIACMLLIQHWSGWSMLEVISILSIPFAAAWSALMGEGLSFVRQLARHHATVRNLHGTFAVFTAAGFFVSTLEHAQASASLNRTFVHVAAAIGPSVFIAVIPIIVIAMSMIGFHPVVSIALLGTSLHPSVLHMSPIWLSIALFGGGVLTFIVSPFNATLNVTGTVAQQSPWTIMRWNVKFCICFLVLIVAIVAIGQRLLPHWTL</sequence>
<feature type="transmembrane region" description="Helical" evidence="1">
    <location>
        <begin position="37"/>
        <end position="57"/>
    </location>
</feature>
<feature type="transmembrane region" description="Helical" evidence="1">
    <location>
        <begin position="357"/>
        <end position="389"/>
    </location>
</feature>
<feature type="transmembrane region" description="Helical" evidence="1">
    <location>
        <begin position="409"/>
        <end position="432"/>
    </location>
</feature>
<keyword evidence="1" id="KW-0812">Transmembrane</keyword>
<feature type="transmembrane region" description="Helical" evidence="1">
    <location>
        <begin position="327"/>
        <end position="345"/>
    </location>
</feature>
<proteinExistence type="predicted"/>
<feature type="transmembrane region" description="Helical" evidence="1">
    <location>
        <begin position="263"/>
        <end position="281"/>
    </location>
</feature>
<keyword evidence="1" id="KW-1133">Transmembrane helix</keyword>
<accession>A0ABT9XI21</accession>
<evidence type="ECO:0000313" key="2">
    <source>
        <dbReference type="EMBL" id="MDQ0189957.1"/>
    </source>
</evidence>
<name>A0ABT9XI21_9BACL</name>
<organism evidence="2 3">
    <name type="scientific">Alicyclobacillus cycloheptanicus</name>
    <dbReference type="NCBI Taxonomy" id="1457"/>
    <lineage>
        <taxon>Bacteria</taxon>
        <taxon>Bacillati</taxon>
        <taxon>Bacillota</taxon>
        <taxon>Bacilli</taxon>
        <taxon>Bacillales</taxon>
        <taxon>Alicyclobacillaceae</taxon>
        <taxon>Alicyclobacillus</taxon>
    </lineage>
</organism>
<protein>
    <recommendedName>
        <fullName evidence="4">Di-and tricarboxylate transporter</fullName>
    </recommendedName>
</protein>
<feature type="transmembrane region" description="Helical" evidence="1">
    <location>
        <begin position="12"/>
        <end position="31"/>
    </location>
</feature>
<keyword evidence="3" id="KW-1185">Reference proteome</keyword>